<sequence>MKKIFQLILVGILSIQTGAFAQVSFSKWQTQPIVIDGDGSDWVTIPRFFNASSNVKYEFRNDAENLYIIISPADRNTQLQLSAAGFNIKLKLRTSTPERFSIMFQAPKMGMMPPPQINQDKLVEKTILNSESMSKDTATVEGFLFTKGKIVSENTDEKSISFAHSKQASNSGVYEIRIPLREIYGNGFKLETVSATPVQLQVNINELSQKGMKKMTSRMAGGMHGGGRGMRGGGRGMGGDREMEGGMHGETEGREDEERSQMQAQGMGNMAAFEKKSFSIDFQLSNGK</sequence>
<proteinExistence type="predicted"/>
<feature type="compositionally biased region" description="Basic and acidic residues" evidence="1">
    <location>
        <begin position="238"/>
        <end position="260"/>
    </location>
</feature>
<dbReference type="EMBL" id="CP002345">
    <property type="protein sequence ID" value="ADQ79674.1"/>
    <property type="molecule type" value="Genomic_DNA"/>
</dbReference>
<dbReference type="RefSeq" id="WP_013445043.1">
    <property type="nucleotide sequence ID" value="NC_014734.1"/>
</dbReference>
<dbReference type="OrthoDB" id="1523672at2"/>
<accession>E4T4N0</accession>
<dbReference type="AlphaFoldDB" id="E4T4N0"/>
<dbReference type="KEGG" id="ppn:Palpr_1528"/>
<dbReference type="HOGENOM" id="CLU_965927_0_0_10"/>
<reference evidence="3 4" key="2">
    <citation type="journal article" date="2011" name="Stand. Genomic Sci.">
        <title>Complete genome sequence of Paludibacter propionicigenes type strain (WB4).</title>
        <authorList>
            <person name="Gronow S."/>
            <person name="Munk C."/>
            <person name="Lapidus A."/>
            <person name="Nolan M."/>
            <person name="Lucas S."/>
            <person name="Hammon N."/>
            <person name="Deshpande S."/>
            <person name="Cheng J.F."/>
            <person name="Tapia R."/>
            <person name="Han C."/>
            <person name="Goodwin L."/>
            <person name="Pitluck S."/>
            <person name="Liolios K."/>
            <person name="Ivanova N."/>
            <person name="Mavromatis K."/>
            <person name="Mikhailova N."/>
            <person name="Pati A."/>
            <person name="Chen A."/>
            <person name="Palaniappan K."/>
            <person name="Land M."/>
            <person name="Hauser L."/>
            <person name="Chang Y.J."/>
            <person name="Jeffries C.D."/>
            <person name="Brambilla E."/>
            <person name="Rohde M."/>
            <person name="Goker M."/>
            <person name="Detter J.C."/>
            <person name="Woyke T."/>
            <person name="Bristow J."/>
            <person name="Eisen J.A."/>
            <person name="Markowitz V."/>
            <person name="Hugenholtz P."/>
            <person name="Kyrpides N.C."/>
            <person name="Klenk H.P."/>
        </authorList>
    </citation>
    <scope>NUCLEOTIDE SEQUENCE [LARGE SCALE GENOMIC DNA]</scope>
    <source>
        <strain evidence="4">DSM 17365 / JCM 13257 / WB4</strain>
    </source>
</reference>
<feature type="chain" id="PRO_5005344697" evidence="2">
    <location>
        <begin position="22"/>
        <end position="288"/>
    </location>
</feature>
<evidence type="ECO:0000313" key="4">
    <source>
        <dbReference type="Proteomes" id="UP000008718"/>
    </source>
</evidence>
<name>E4T4N0_PALPW</name>
<organism evidence="3 4">
    <name type="scientific">Paludibacter propionicigenes (strain DSM 17365 / JCM 13257 / WB4)</name>
    <dbReference type="NCBI Taxonomy" id="694427"/>
    <lineage>
        <taxon>Bacteria</taxon>
        <taxon>Pseudomonadati</taxon>
        <taxon>Bacteroidota</taxon>
        <taxon>Bacteroidia</taxon>
        <taxon>Bacteroidales</taxon>
        <taxon>Paludibacteraceae</taxon>
        <taxon>Paludibacter</taxon>
    </lineage>
</organism>
<feature type="signal peptide" evidence="2">
    <location>
        <begin position="1"/>
        <end position="21"/>
    </location>
</feature>
<protein>
    <submittedName>
        <fullName evidence="3">Uncharacterized protein</fullName>
    </submittedName>
</protein>
<evidence type="ECO:0000256" key="1">
    <source>
        <dbReference type="SAM" id="MobiDB-lite"/>
    </source>
</evidence>
<feature type="compositionally biased region" description="Gly residues" evidence="1">
    <location>
        <begin position="222"/>
        <end position="237"/>
    </location>
</feature>
<gene>
    <name evidence="3" type="ordered locus">Palpr_1528</name>
</gene>
<keyword evidence="4" id="KW-1185">Reference proteome</keyword>
<evidence type="ECO:0000256" key="2">
    <source>
        <dbReference type="SAM" id="SignalP"/>
    </source>
</evidence>
<keyword evidence="2" id="KW-0732">Signal</keyword>
<reference key="1">
    <citation type="submission" date="2010-11" db="EMBL/GenBank/DDBJ databases">
        <title>The complete genome of Paludibacter propionicigenes DSM 17365.</title>
        <authorList>
            <consortium name="US DOE Joint Genome Institute (JGI-PGF)"/>
            <person name="Lucas S."/>
            <person name="Copeland A."/>
            <person name="Lapidus A."/>
            <person name="Bruce D."/>
            <person name="Goodwin L."/>
            <person name="Pitluck S."/>
            <person name="Kyrpides N."/>
            <person name="Mavromatis K."/>
            <person name="Ivanova N."/>
            <person name="Munk A.C."/>
            <person name="Brettin T."/>
            <person name="Detter J.C."/>
            <person name="Han C."/>
            <person name="Tapia R."/>
            <person name="Land M."/>
            <person name="Hauser L."/>
            <person name="Markowitz V."/>
            <person name="Cheng J.-F."/>
            <person name="Hugenholtz P."/>
            <person name="Woyke T."/>
            <person name="Wu D."/>
            <person name="Gronow S."/>
            <person name="Wellnitz S."/>
            <person name="Brambilla E."/>
            <person name="Klenk H.-P."/>
            <person name="Eisen J.A."/>
        </authorList>
    </citation>
    <scope>NUCLEOTIDE SEQUENCE</scope>
    <source>
        <strain>WB4</strain>
    </source>
</reference>
<evidence type="ECO:0000313" key="3">
    <source>
        <dbReference type="EMBL" id="ADQ79674.1"/>
    </source>
</evidence>
<dbReference type="Proteomes" id="UP000008718">
    <property type="component" value="Chromosome"/>
</dbReference>
<feature type="region of interest" description="Disordered" evidence="1">
    <location>
        <begin position="217"/>
        <end position="264"/>
    </location>
</feature>